<evidence type="ECO:0000256" key="1">
    <source>
        <dbReference type="ARBA" id="ARBA00004123"/>
    </source>
</evidence>
<evidence type="ECO:0000256" key="2">
    <source>
        <dbReference type="ARBA" id="ARBA00022723"/>
    </source>
</evidence>
<feature type="domain" description="SCA7" evidence="11">
    <location>
        <begin position="207"/>
        <end position="274"/>
    </location>
</feature>
<dbReference type="Gene3D" id="3.30.160.60">
    <property type="entry name" value="Classic Zinc Finger"/>
    <property type="match status" value="1"/>
</dbReference>
<evidence type="ECO:0000256" key="3">
    <source>
        <dbReference type="ARBA" id="ARBA00022771"/>
    </source>
</evidence>
<dbReference type="AlphaFoldDB" id="A0ABD0XTS8"/>
<keyword evidence="4" id="KW-0862">Zinc</keyword>
<feature type="region of interest" description="Disordered" evidence="10">
    <location>
        <begin position="131"/>
        <end position="205"/>
    </location>
</feature>
<keyword evidence="8" id="KW-0804">Transcription</keyword>
<keyword evidence="9" id="KW-0539">Nucleus</keyword>
<comment type="subcellular location">
    <subcellularLocation>
        <location evidence="1">Nucleus</location>
    </subcellularLocation>
</comment>
<gene>
    <name evidence="12" type="ORF">AAG570_008099</name>
</gene>
<protein>
    <recommendedName>
        <fullName evidence="11">SCA7 domain-containing protein</fullName>
    </recommendedName>
</protein>
<keyword evidence="6" id="KW-0805">Transcription regulation</keyword>
<sequence length="319" mass="35536">MASNYLQLQTSAKKILAFKQKNVMEILKLDPNIADYVAEELVNKMIDEIALDLTGEFHRANKLGYGDYICDQSDYGTENSNSSSNQHLFEEDEKKSENIKCPNCPRSINASRFAPHLETCMRMGRNSSRIASRRIASNSKENSYGGMASDDDDDEDCGSISDKIKGSKKLKPKKKKEKPRKQKSLKSVKEIPSETEGGHSSASLLNMSTEERVAYLSTICAVKNEATGKLCIRSIRCSQHNDEDRALFRKLLPVDSGTSENYVDIEEVELQTSKNETEHSSTSSPADSTSTSSSSSTKRREKHKLKNIKAKSSDVICPE</sequence>
<dbReference type="GO" id="GO:0071819">
    <property type="term" value="C:DUBm complex"/>
    <property type="evidence" value="ECO:0007669"/>
    <property type="project" value="UniProtKB-ARBA"/>
</dbReference>
<evidence type="ECO:0000256" key="8">
    <source>
        <dbReference type="ARBA" id="ARBA00023163"/>
    </source>
</evidence>
<feature type="region of interest" description="Disordered" evidence="10">
    <location>
        <begin position="76"/>
        <end position="101"/>
    </location>
</feature>
<name>A0ABD0XTS8_9HEMI</name>
<keyword evidence="7" id="KW-0010">Activator</keyword>
<dbReference type="GO" id="GO:0008270">
    <property type="term" value="F:zinc ion binding"/>
    <property type="evidence" value="ECO:0007669"/>
    <property type="project" value="UniProtKB-KW"/>
</dbReference>
<dbReference type="InterPro" id="IPR013246">
    <property type="entry name" value="SAGA_su_Sgf11"/>
</dbReference>
<dbReference type="PANTHER" id="PTHR46367">
    <property type="entry name" value="ATAXIN-7-LIKE PROTEIN 3"/>
    <property type="match status" value="1"/>
</dbReference>
<keyword evidence="13" id="KW-1185">Reference proteome</keyword>
<feature type="compositionally biased region" description="Low complexity" evidence="10">
    <location>
        <begin position="280"/>
        <end position="296"/>
    </location>
</feature>
<dbReference type="InterPro" id="IPR051078">
    <property type="entry name" value="SGF11"/>
</dbReference>
<organism evidence="12 13">
    <name type="scientific">Ranatra chinensis</name>
    <dbReference type="NCBI Taxonomy" id="642074"/>
    <lineage>
        <taxon>Eukaryota</taxon>
        <taxon>Metazoa</taxon>
        <taxon>Ecdysozoa</taxon>
        <taxon>Arthropoda</taxon>
        <taxon>Hexapoda</taxon>
        <taxon>Insecta</taxon>
        <taxon>Pterygota</taxon>
        <taxon>Neoptera</taxon>
        <taxon>Paraneoptera</taxon>
        <taxon>Hemiptera</taxon>
        <taxon>Heteroptera</taxon>
        <taxon>Panheteroptera</taxon>
        <taxon>Nepomorpha</taxon>
        <taxon>Nepidae</taxon>
        <taxon>Ranatrinae</taxon>
        <taxon>Ranatra</taxon>
    </lineage>
</organism>
<keyword evidence="3" id="KW-0863">Zinc-finger</keyword>
<feature type="compositionally biased region" description="Basic and acidic residues" evidence="10">
    <location>
        <begin position="88"/>
        <end position="98"/>
    </location>
</feature>
<proteinExistence type="predicted"/>
<dbReference type="PANTHER" id="PTHR46367:SF1">
    <property type="entry name" value="ATAXIN-7-LIKE PROTEIN 3"/>
    <property type="match status" value="1"/>
</dbReference>
<evidence type="ECO:0000256" key="4">
    <source>
        <dbReference type="ARBA" id="ARBA00022833"/>
    </source>
</evidence>
<feature type="compositionally biased region" description="Polar residues" evidence="10">
    <location>
        <begin position="76"/>
        <end position="87"/>
    </location>
</feature>
<evidence type="ECO:0000256" key="5">
    <source>
        <dbReference type="ARBA" id="ARBA00022853"/>
    </source>
</evidence>
<dbReference type="GO" id="GO:0006325">
    <property type="term" value="P:chromatin organization"/>
    <property type="evidence" value="ECO:0007669"/>
    <property type="project" value="UniProtKB-KW"/>
</dbReference>
<dbReference type="GO" id="GO:0070461">
    <property type="term" value="C:SAGA-type complex"/>
    <property type="evidence" value="ECO:0007669"/>
    <property type="project" value="UniProtKB-ARBA"/>
</dbReference>
<dbReference type="InterPro" id="IPR013243">
    <property type="entry name" value="SCA7_dom"/>
</dbReference>
<dbReference type="EMBL" id="JBFDAA010000022">
    <property type="protein sequence ID" value="KAL1110571.1"/>
    <property type="molecule type" value="Genomic_DNA"/>
</dbReference>
<keyword evidence="2" id="KW-0479">Metal-binding</keyword>
<evidence type="ECO:0000256" key="9">
    <source>
        <dbReference type="ARBA" id="ARBA00023242"/>
    </source>
</evidence>
<dbReference type="Proteomes" id="UP001558652">
    <property type="component" value="Unassembled WGS sequence"/>
</dbReference>
<accession>A0ABD0XTS8</accession>
<dbReference type="Pfam" id="PF08209">
    <property type="entry name" value="Sgf11"/>
    <property type="match status" value="1"/>
</dbReference>
<keyword evidence="5" id="KW-0156">Chromatin regulator</keyword>
<comment type="caution">
    <text evidence="12">The sequence shown here is derived from an EMBL/GenBank/DDBJ whole genome shotgun (WGS) entry which is preliminary data.</text>
</comment>
<evidence type="ECO:0000256" key="10">
    <source>
        <dbReference type="SAM" id="MobiDB-lite"/>
    </source>
</evidence>
<feature type="compositionally biased region" description="Basic residues" evidence="10">
    <location>
        <begin position="297"/>
        <end position="309"/>
    </location>
</feature>
<dbReference type="FunFam" id="3.30.160.60:FF:000118">
    <property type="entry name" value="Ataxin-7-like protein 3"/>
    <property type="match status" value="1"/>
</dbReference>
<evidence type="ECO:0000259" key="11">
    <source>
        <dbReference type="PROSITE" id="PS51505"/>
    </source>
</evidence>
<feature type="region of interest" description="Disordered" evidence="10">
    <location>
        <begin position="269"/>
        <end position="319"/>
    </location>
</feature>
<dbReference type="PROSITE" id="PS51505">
    <property type="entry name" value="SCA7"/>
    <property type="match status" value="1"/>
</dbReference>
<evidence type="ECO:0000313" key="13">
    <source>
        <dbReference type="Proteomes" id="UP001558652"/>
    </source>
</evidence>
<evidence type="ECO:0000256" key="6">
    <source>
        <dbReference type="ARBA" id="ARBA00023015"/>
    </source>
</evidence>
<feature type="compositionally biased region" description="Basic residues" evidence="10">
    <location>
        <begin position="166"/>
        <end position="186"/>
    </location>
</feature>
<dbReference type="Gene3D" id="6.10.140.1270">
    <property type="match status" value="1"/>
</dbReference>
<evidence type="ECO:0000256" key="7">
    <source>
        <dbReference type="ARBA" id="ARBA00023159"/>
    </source>
</evidence>
<evidence type="ECO:0000313" key="12">
    <source>
        <dbReference type="EMBL" id="KAL1110571.1"/>
    </source>
</evidence>
<reference evidence="12 13" key="1">
    <citation type="submission" date="2024-07" db="EMBL/GenBank/DDBJ databases">
        <title>Chromosome-level genome assembly of the water stick insect Ranatra chinensis (Heteroptera: Nepidae).</title>
        <authorList>
            <person name="Liu X."/>
        </authorList>
    </citation>
    <scope>NUCLEOTIDE SEQUENCE [LARGE SCALE GENOMIC DNA]</scope>
    <source>
        <strain evidence="12">Cailab_2021Rc</strain>
        <tissue evidence="12">Muscle</tissue>
    </source>
</reference>